<reference evidence="1" key="2">
    <citation type="submission" date="2021-10" db="EMBL/GenBank/DDBJ databases">
        <title>Phylogenomics reveals ancestral predisposition of the termite-cultivated fungus Termitomyces towards a domesticated lifestyle.</title>
        <authorList>
            <person name="Auxier B."/>
            <person name="Grum-Grzhimaylo A."/>
            <person name="Cardenas M.E."/>
            <person name="Lodge J.D."/>
            <person name="Laessoe T."/>
            <person name="Pedersen O."/>
            <person name="Smith M.E."/>
            <person name="Kuyper T.W."/>
            <person name="Franco-Molano E.A."/>
            <person name="Baroni T.J."/>
            <person name="Aanen D.K."/>
        </authorList>
    </citation>
    <scope>NUCLEOTIDE SEQUENCE</scope>
    <source>
        <strain evidence="1">AP01</strain>
        <tissue evidence="1">Mycelium</tissue>
    </source>
</reference>
<reference evidence="1" key="1">
    <citation type="submission" date="2020-07" db="EMBL/GenBank/DDBJ databases">
        <authorList>
            <person name="Nieuwenhuis M."/>
            <person name="Van De Peppel L.J.J."/>
        </authorList>
    </citation>
    <scope>NUCLEOTIDE SEQUENCE</scope>
    <source>
        <strain evidence="1">AP01</strain>
        <tissue evidence="1">Mycelium</tissue>
    </source>
</reference>
<evidence type="ECO:0000313" key="2">
    <source>
        <dbReference type="Proteomes" id="UP000775547"/>
    </source>
</evidence>
<dbReference type="Proteomes" id="UP000775547">
    <property type="component" value="Unassembled WGS sequence"/>
</dbReference>
<dbReference type="OrthoDB" id="3217549at2759"/>
<name>A0A9P7FUW0_9AGAR</name>
<evidence type="ECO:0008006" key="3">
    <source>
        <dbReference type="Google" id="ProtNLM"/>
    </source>
</evidence>
<keyword evidence="2" id="KW-1185">Reference proteome</keyword>
<organism evidence="1 2">
    <name type="scientific">Asterophora parasitica</name>
    <dbReference type="NCBI Taxonomy" id="117018"/>
    <lineage>
        <taxon>Eukaryota</taxon>
        <taxon>Fungi</taxon>
        <taxon>Dikarya</taxon>
        <taxon>Basidiomycota</taxon>
        <taxon>Agaricomycotina</taxon>
        <taxon>Agaricomycetes</taxon>
        <taxon>Agaricomycetidae</taxon>
        <taxon>Agaricales</taxon>
        <taxon>Tricholomatineae</taxon>
        <taxon>Lyophyllaceae</taxon>
        <taxon>Asterophora</taxon>
    </lineage>
</organism>
<sequence>MQIPSCSRSHHVPLIQTWLLRSRNLPLDISLHELDHSEETLSITVGILSLLIGQAHRWKAINFSFSRGVPWVLQNTLQSSSLRVLESAEIMSCDDDSFAFVENYLPSLEKAWGVIHGAPSLRKGKWELHYLYHRLWDVPWKQLTSIDLTVSIDSLFDLLPSCESLVELRYADPLQGCRDFYYLPRDLKSYAPPTSESDSQITLHHLRSLSIALRQAPADHILQRLTLPSLASFNILQYLSPEAPSLYEDLWSRSRCRLDRFSFTVYSKKAEDCLLRTLTSPALESLVDLSVNPVHGPMPGLISFLTNHDGHTAYLPRLQKLAIDCCEAPP</sequence>
<proteinExistence type="predicted"/>
<gene>
    <name evidence="1" type="ORF">DXG03_004421</name>
</gene>
<evidence type="ECO:0000313" key="1">
    <source>
        <dbReference type="EMBL" id="KAG5637581.1"/>
    </source>
</evidence>
<comment type="caution">
    <text evidence="1">The sequence shown here is derived from an EMBL/GenBank/DDBJ whole genome shotgun (WGS) entry which is preliminary data.</text>
</comment>
<dbReference type="EMBL" id="JABCKV010002639">
    <property type="protein sequence ID" value="KAG5637581.1"/>
    <property type="molecule type" value="Genomic_DNA"/>
</dbReference>
<accession>A0A9P7FUW0</accession>
<feature type="non-terminal residue" evidence="1">
    <location>
        <position position="330"/>
    </location>
</feature>
<dbReference type="AlphaFoldDB" id="A0A9P7FUW0"/>
<protein>
    <recommendedName>
        <fullName evidence="3">F-box domain-containing protein</fullName>
    </recommendedName>
</protein>